<evidence type="ECO:0008006" key="5">
    <source>
        <dbReference type="Google" id="ProtNLM"/>
    </source>
</evidence>
<keyword evidence="4" id="KW-1185">Reference proteome</keyword>
<reference evidence="3" key="1">
    <citation type="submission" date="2020-05" db="EMBL/GenBank/DDBJ databases">
        <title>WGS assembly of Panicum virgatum.</title>
        <authorList>
            <person name="Lovell J.T."/>
            <person name="Jenkins J."/>
            <person name="Shu S."/>
            <person name="Juenger T.E."/>
            <person name="Schmutz J."/>
        </authorList>
    </citation>
    <scope>NUCLEOTIDE SEQUENCE</scope>
    <source>
        <strain evidence="3">AP13</strain>
    </source>
</reference>
<evidence type="ECO:0000313" key="3">
    <source>
        <dbReference type="EMBL" id="KAG2594602.1"/>
    </source>
</evidence>
<dbReference type="PANTHER" id="PTHR33566:SF6">
    <property type="entry name" value="PROTEIN DEFECTIVE IN MERISTEM SILENCING 3"/>
    <property type="match status" value="1"/>
</dbReference>
<organism evidence="3 4">
    <name type="scientific">Panicum virgatum</name>
    <name type="common">Blackwell switchgrass</name>
    <dbReference type="NCBI Taxonomy" id="38727"/>
    <lineage>
        <taxon>Eukaryota</taxon>
        <taxon>Viridiplantae</taxon>
        <taxon>Streptophyta</taxon>
        <taxon>Embryophyta</taxon>
        <taxon>Tracheophyta</taxon>
        <taxon>Spermatophyta</taxon>
        <taxon>Magnoliopsida</taxon>
        <taxon>Liliopsida</taxon>
        <taxon>Poales</taxon>
        <taxon>Poaceae</taxon>
        <taxon>PACMAD clade</taxon>
        <taxon>Panicoideae</taxon>
        <taxon>Panicodae</taxon>
        <taxon>Paniceae</taxon>
        <taxon>Panicinae</taxon>
        <taxon>Panicum</taxon>
        <taxon>Panicum sect. Hiantes</taxon>
    </lineage>
</organism>
<sequence length="406" mass="45436">MASPPLPSQIVEFNCKVMEEKLKSLGLKVNQHDENLRFLKSEINVIEEVCVDLAIKLGNYHTSATAVATNDTSTEEAEQRTIRSILDQDKTAAAIVCQLKVRYHERTSHMPLMKDILGFIATLGKVNDDNLSRVLAEYLGMDNMLALVCKTYDGVKGLEKYDKDGIIDKSSGVHGLGCSVGKFLDGRFTVFCLENLRPFSGDVNIDDPQRKLILHRPRLPGGESPPGFLDFAVNMIHLDRVHLSCLTPSGHGLRETLFYNLFSHLQVYKARADIQCALPLINDGAVSLDGGILKPNGSFCLGYSKNLEVKFPVSLEVSSSPENIVEMEEQVKLKKWEKERLLEDMKREEDLLKQVKELYSKKKQELMDYLTHPSLTQMRCDSPTIRSPATPGSNPFGAKSSHKRQS</sequence>
<dbReference type="Proteomes" id="UP000823388">
    <property type="component" value="Chromosome 5K"/>
</dbReference>
<dbReference type="PANTHER" id="PTHR33566">
    <property type="entry name" value="EN/SPM-LIKE TRANSPOSON-RELATED"/>
    <property type="match status" value="1"/>
</dbReference>
<evidence type="ECO:0000256" key="2">
    <source>
        <dbReference type="SAM" id="MobiDB-lite"/>
    </source>
</evidence>
<feature type="compositionally biased region" description="Polar residues" evidence="2">
    <location>
        <begin position="377"/>
        <end position="393"/>
    </location>
</feature>
<evidence type="ECO:0000313" key="4">
    <source>
        <dbReference type="Proteomes" id="UP000823388"/>
    </source>
</evidence>
<comment type="caution">
    <text evidence="3">The sequence shown here is derived from an EMBL/GenBank/DDBJ whole genome shotgun (WGS) entry which is preliminary data.</text>
</comment>
<dbReference type="AlphaFoldDB" id="A0A8T0S693"/>
<proteinExistence type="predicted"/>
<protein>
    <recommendedName>
        <fullName evidence="5">Protein DEFECTIVE IN MERISTEM SILENCING 3</fullName>
    </recommendedName>
</protein>
<dbReference type="OrthoDB" id="10036779at2759"/>
<feature type="coiled-coil region" evidence="1">
    <location>
        <begin position="22"/>
        <end position="49"/>
    </location>
</feature>
<name>A0A8T0S693_PANVG</name>
<accession>A0A8T0S693</accession>
<feature type="coiled-coil region" evidence="1">
    <location>
        <begin position="324"/>
        <end position="365"/>
    </location>
</feature>
<dbReference type="EMBL" id="CM029045">
    <property type="protein sequence ID" value="KAG2594602.1"/>
    <property type="molecule type" value="Genomic_DNA"/>
</dbReference>
<evidence type="ECO:0000256" key="1">
    <source>
        <dbReference type="SAM" id="Coils"/>
    </source>
</evidence>
<keyword evidence="1" id="KW-0175">Coiled coil</keyword>
<feature type="region of interest" description="Disordered" evidence="2">
    <location>
        <begin position="377"/>
        <end position="406"/>
    </location>
</feature>
<gene>
    <name evidence="3" type="ORF">PVAP13_5KG005700</name>
</gene>